<name>A0A1V3C1I8_9ACTN</name>
<sequence length="159" mass="17495">MPSETDRRWFGKVGTILVALVVALLPVFALTRSFPLVPANHMFVFYNGVAVQLLSIRTENVEGDDHVTWTVSVMDSTGADLELVPSTTCRHVFPPRDVGVPGSPVDHAEDFEAPAPESFSWSDSCPSPGSGRWWLYALSFEDRTGELRYPTVTFAGKAH</sequence>
<organism evidence="1 2">
    <name type="scientific">Nocardiopsis sinuspersici</name>
    <dbReference type="NCBI Taxonomy" id="501010"/>
    <lineage>
        <taxon>Bacteria</taxon>
        <taxon>Bacillati</taxon>
        <taxon>Actinomycetota</taxon>
        <taxon>Actinomycetes</taxon>
        <taxon>Streptosporangiales</taxon>
        <taxon>Nocardiopsidaceae</taxon>
        <taxon>Nocardiopsis</taxon>
    </lineage>
</organism>
<accession>A0A1V3C1I8</accession>
<dbReference type="EMBL" id="MCOK01000001">
    <property type="protein sequence ID" value="OOC54366.1"/>
    <property type="molecule type" value="Genomic_DNA"/>
</dbReference>
<protein>
    <submittedName>
        <fullName evidence="1">Uncharacterized protein</fullName>
    </submittedName>
</protein>
<evidence type="ECO:0000313" key="1">
    <source>
        <dbReference type="EMBL" id="OOC54366.1"/>
    </source>
</evidence>
<proteinExistence type="predicted"/>
<evidence type="ECO:0000313" key="2">
    <source>
        <dbReference type="Proteomes" id="UP000189004"/>
    </source>
</evidence>
<gene>
    <name evidence="1" type="ORF">NOSIN_11575</name>
</gene>
<reference evidence="2" key="1">
    <citation type="submission" date="2016-08" db="EMBL/GenBank/DDBJ databases">
        <authorList>
            <person name="Tokovenko B."/>
            <person name="Kalinowski J."/>
        </authorList>
    </citation>
    <scope>NUCLEOTIDE SEQUENCE [LARGE SCALE GENOMIC DNA]</scope>
    <source>
        <strain evidence="2">UTMC102</strain>
    </source>
</reference>
<dbReference type="RefSeq" id="WP_077690768.1">
    <property type="nucleotide sequence ID" value="NZ_MCOK01000001.1"/>
</dbReference>
<dbReference type="Proteomes" id="UP000189004">
    <property type="component" value="Unassembled WGS sequence"/>
</dbReference>
<keyword evidence="2" id="KW-1185">Reference proteome</keyword>
<dbReference type="STRING" id="501010.NOSIN_11575"/>
<dbReference type="OrthoDB" id="3432050at2"/>
<comment type="caution">
    <text evidence="1">The sequence shown here is derived from an EMBL/GenBank/DDBJ whole genome shotgun (WGS) entry which is preliminary data.</text>
</comment>
<dbReference type="AlphaFoldDB" id="A0A1V3C1I8"/>